<keyword evidence="6" id="KW-0808">Transferase</keyword>
<dbReference type="InterPro" id="IPR057992">
    <property type="entry name" value="TPR_SYVN1_N"/>
</dbReference>
<dbReference type="GO" id="GO:0061630">
    <property type="term" value="F:ubiquitin protein ligase activity"/>
    <property type="evidence" value="ECO:0007669"/>
    <property type="project" value="UniProtKB-EC"/>
</dbReference>
<evidence type="ECO:0000256" key="3">
    <source>
        <dbReference type="ARBA" id="ARBA00004906"/>
    </source>
</evidence>
<evidence type="ECO:0000256" key="17">
    <source>
        <dbReference type="SAM" id="Phobius"/>
    </source>
</evidence>
<feature type="compositionally biased region" description="Low complexity" evidence="16">
    <location>
        <begin position="653"/>
        <end position="669"/>
    </location>
</feature>
<dbReference type="EC" id="2.3.2.27" evidence="5"/>
<keyword evidence="13 17" id="KW-1133">Transmembrane helix</keyword>
<evidence type="ECO:0000256" key="14">
    <source>
        <dbReference type="ARBA" id="ARBA00023136"/>
    </source>
</evidence>
<sequence>MSRLRAYVAGSAVLANVVLLRAYYERPNFYSAAVYISQSTGSLMFLINLALIVTAAAAYGLQRLFYGPLRAIETEQLYDRAWFAVSETLLAMTIFRDDIGFWFFAMFLCLLAGKVWQWIGEGRVEQLEQQPPANPRLFHARLMSSLLLSVAFDFGMMNYCFESILQQARPGVMVMFGFEYVLLAIASLSTLLRYALSLVELFIVHRQERAQAEERRLARERAAANAQTQPETVEAVPEQDEEDELEVEVPGWEEKGRWVFYLELLTDFFKSSVYLAFFVILMAFYGIPIHIMRDLFLTVRSFWKRIDDFLKYRKATRDMNERYPDATAEELARENTCIVCREEMRPWTPPGEGRPARRLDERQRPKKLPCGHILHFSCLRSWLERQQVCPTCRRPVLAEAGSPNGQQNNNAANNGQANPANPPELRGAVHQLLFGAPQQNQPQQQPGAPAPQGAPQQQNRPNGNFRVFNLGPIRIALGNIRLPPPGPQQGNNPGAQNNAILPNVAQPFGQNHAQTHTPPHPHGPQQASLNFQAPLSLAHVPHPMDVQTDILRIQQNIINSLRVLHAQNDQLEYLNSLLGQLNGLPGAESMTAPLGQGATGLPQHLTSDGAVLGPGDAGLPAGLVLPPGWNLRPLRRVEPIATAGAGDGSAAQPVTSTGPGPTVTSTAPASDNPPRAITPHLSPARPDGSPEPEASENAAGPRSVESSWSFGNVDTAGESSGSSSAVATTDPEAPAAMRRTVTVEDIEDAVE</sequence>
<dbReference type="EMBL" id="MU006572">
    <property type="protein sequence ID" value="KAF2747558.1"/>
    <property type="molecule type" value="Genomic_DNA"/>
</dbReference>
<dbReference type="AlphaFoldDB" id="A0A6A6VAB9"/>
<dbReference type="GO" id="GO:0043161">
    <property type="term" value="P:proteasome-mediated ubiquitin-dependent protein catabolic process"/>
    <property type="evidence" value="ECO:0007669"/>
    <property type="project" value="TreeGrafter"/>
</dbReference>
<keyword evidence="14 17" id="KW-0472">Membrane</keyword>
<dbReference type="Pfam" id="PF25563">
    <property type="entry name" value="TPR_SYVN1_N"/>
    <property type="match status" value="1"/>
</dbReference>
<evidence type="ECO:0000256" key="15">
    <source>
        <dbReference type="PROSITE-ProRule" id="PRU00175"/>
    </source>
</evidence>
<evidence type="ECO:0000256" key="5">
    <source>
        <dbReference type="ARBA" id="ARBA00012483"/>
    </source>
</evidence>
<evidence type="ECO:0000256" key="11">
    <source>
        <dbReference type="ARBA" id="ARBA00022824"/>
    </source>
</evidence>
<evidence type="ECO:0000256" key="12">
    <source>
        <dbReference type="ARBA" id="ARBA00022833"/>
    </source>
</evidence>
<dbReference type="GO" id="GO:0036503">
    <property type="term" value="P:ERAD pathway"/>
    <property type="evidence" value="ECO:0007669"/>
    <property type="project" value="TreeGrafter"/>
</dbReference>
<dbReference type="GO" id="GO:0008270">
    <property type="term" value="F:zinc ion binding"/>
    <property type="evidence" value="ECO:0007669"/>
    <property type="project" value="UniProtKB-KW"/>
</dbReference>
<keyword evidence="20" id="KW-1185">Reference proteome</keyword>
<dbReference type="Proteomes" id="UP000799440">
    <property type="component" value="Unassembled WGS sequence"/>
</dbReference>
<evidence type="ECO:0000256" key="2">
    <source>
        <dbReference type="ARBA" id="ARBA00004477"/>
    </source>
</evidence>
<dbReference type="InterPro" id="IPR058051">
    <property type="entry name" value="Znf_RING_synoviolin"/>
</dbReference>
<evidence type="ECO:0000256" key="6">
    <source>
        <dbReference type="ARBA" id="ARBA00022679"/>
    </source>
</evidence>
<dbReference type="SUPFAM" id="SSF57850">
    <property type="entry name" value="RING/U-box"/>
    <property type="match status" value="1"/>
</dbReference>
<keyword evidence="12" id="KW-0862">Zinc</keyword>
<feature type="compositionally biased region" description="Low complexity" evidence="16">
    <location>
        <begin position="510"/>
        <end position="527"/>
    </location>
</feature>
<evidence type="ECO:0000256" key="8">
    <source>
        <dbReference type="ARBA" id="ARBA00022723"/>
    </source>
</evidence>
<dbReference type="InterPro" id="IPR050731">
    <property type="entry name" value="HRD1_E3_ubiq-ligases"/>
</dbReference>
<dbReference type="PANTHER" id="PTHR22763:SF184">
    <property type="entry name" value="E3 UBIQUITIN-PROTEIN LIGASE SYNOVIOLIN"/>
    <property type="match status" value="1"/>
</dbReference>
<evidence type="ECO:0000256" key="7">
    <source>
        <dbReference type="ARBA" id="ARBA00022692"/>
    </source>
</evidence>
<feature type="transmembrane region" description="Helical" evidence="17">
    <location>
        <begin position="272"/>
        <end position="291"/>
    </location>
</feature>
<dbReference type="PROSITE" id="PS50089">
    <property type="entry name" value="ZF_RING_2"/>
    <property type="match status" value="1"/>
</dbReference>
<comment type="similarity">
    <text evidence="4">Belongs to the HRD1 family.</text>
</comment>
<evidence type="ECO:0000256" key="13">
    <source>
        <dbReference type="ARBA" id="ARBA00022989"/>
    </source>
</evidence>
<feature type="compositionally biased region" description="Low complexity" evidence="16">
    <location>
        <begin position="403"/>
        <end position="419"/>
    </location>
</feature>
<feature type="transmembrane region" description="Helical" evidence="17">
    <location>
        <begin position="44"/>
        <end position="61"/>
    </location>
</feature>
<feature type="region of interest" description="Disordered" evidence="16">
    <location>
        <begin position="400"/>
        <end position="424"/>
    </location>
</feature>
<organism evidence="19 20">
    <name type="scientific">Sporormia fimetaria CBS 119925</name>
    <dbReference type="NCBI Taxonomy" id="1340428"/>
    <lineage>
        <taxon>Eukaryota</taxon>
        <taxon>Fungi</taxon>
        <taxon>Dikarya</taxon>
        <taxon>Ascomycota</taxon>
        <taxon>Pezizomycotina</taxon>
        <taxon>Dothideomycetes</taxon>
        <taxon>Pleosporomycetidae</taxon>
        <taxon>Pleosporales</taxon>
        <taxon>Sporormiaceae</taxon>
        <taxon>Sporormia</taxon>
    </lineage>
</organism>
<gene>
    <name evidence="19" type="ORF">M011DRAFT_519130</name>
</gene>
<feature type="compositionally biased region" description="Low complexity" evidence="16">
    <location>
        <begin position="223"/>
        <end position="236"/>
    </location>
</feature>
<keyword evidence="7 17" id="KW-0812">Transmembrane</keyword>
<protein>
    <recommendedName>
        <fullName evidence="5">RING-type E3 ubiquitin transferase</fullName>
        <ecNumber evidence="5">2.3.2.27</ecNumber>
    </recommendedName>
</protein>
<keyword evidence="11" id="KW-0256">Endoplasmic reticulum</keyword>
<evidence type="ECO:0000256" key="9">
    <source>
        <dbReference type="ARBA" id="ARBA00022771"/>
    </source>
</evidence>
<reference evidence="19" key="1">
    <citation type="journal article" date="2020" name="Stud. Mycol.">
        <title>101 Dothideomycetes genomes: a test case for predicting lifestyles and emergence of pathogens.</title>
        <authorList>
            <person name="Haridas S."/>
            <person name="Albert R."/>
            <person name="Binder M."/>
            <person name="Bloem J."/>
            <person name="Labutti K."/>
            <person name="Salamov A."/>
            <person name="Andreopoulos B."/>
            <person name="Baker S."/>
            <person name="Barry K."/>
            <person name="Bills G."/>
            <person name="Bluhm B."/>
            <person name="Cannon C."/>
            <person name="Castanera R."/>
            <person name="Culley D."/>
            <person name="Daum C."/>
            <person name="Ezra D."/>
            <person name="Gonzalez J."/>
            <person name="Henrissat B."/>
            <person name="Kuo A."/>
            <person name="Liang C."/>
            <person name="Lipzen A."/>
            <person name="Lutzoni F."/>
            <person name="Magnuson J."/>
            <person name="Mondo S."/>
            <person name="Nolan M."/>
            <person name="Ohm R."/>
            <person name="Pangilinan J."/>
            <person name="Park H.-J."/>
            <person name="Ramirez L."/>
            <person name="Alfaro M."/>
            <person name="Sun H."/>
            <person name="Tritt A."/>
            <person name="Yoshinaga Y."/>
            <person name="Zwiers L.-H."/>
            <person name="Turgeon B."/>
            <person name="Goodwin S."/>
            <person name="Spatafora J."/>
            <person name="Crous P."/>
            <person name="Grigoriev I."/>
        </authorList>
    </citation>
    <scope>NUCLEOTIDE SEQUENCE</scope>
    <source>
        <strain evidence="19">CBS 119925</strain>
    </source>
</reference>
<dbReference type="Pfam" id="PF13639">
    <property type="entry name" value="zf-RING_2"/>
    <property type="match status" value="1"/>
</dbReference>
<feature type="compositionally biased region" description="Low complexity" evidence="16">
    <location>
        <begin position="438"/>
        <end position="464"/>
    </location>
</feature>
<dbReference type="InterPro" id="IPR001841">
    <property type="entry name" value="Znf_RING"/>
</dbReference>
<feature type="region of interest" description="Disordered" evidence="16">
    <location>
        <begin position="509"/>
        <end position="528"/>
    </location>
</feature>
<evidence type="ECO:0000256" key="1">
    <source>
        <dbReference type="ARBA" id="ARBA00000900"/>
    </source>
</evidence>
<evidence type="ECO:0000313" key="19">
    <source>
        <dbReference type="EMBL" id="KAF2747558.1"/>
    </source>
</evidence>
<comment type="subcellular location">
    <subcellularLocation>
        <location evidence="2">Endoplasmic reticulum membrane</location>
        <topology evidence="2">Multi-pass membrane protein</topology>
    </subcellularLocation>
</comment>
<keyword evidence="9 15" id="KW-0863">Zinc-finger</keyword>
<comment type="pathway">
    <text evidence="3">Protein modification; protein ubiquitination.</text>
</comment>
<keyword evidence="10" id="KW-0833">Ubl conjugation pathway</keyword>
<dbReference type="GO" id="GO:0005789">
    <property type="term" value="C:endoplasmic reticulum membrane"/>
    <property type="evidence" value="ECO:0007669"/>
    <property type="project" value="UniProtKB-SubCell"/>
</dbReference>
<evidence type="ECO:0000256" key="10">
    <source>
        <dbReference type="ARBA" id="ARBA00022786"/>
    </source>
</evidence>
<name>A0A6A6VAB9_9PLEO</name>
<dbReference type="SMART" id="SM00184">
    <property type="entry name" value="RING"/>
    <property type="match status" value="1"/>
</dbReference>
<keyword evidence="8" id="KW-0479">Metal-binding</keyword>
<dbReference type="OrthoDB" id="7759664at2759"/>
<feature type="transmembrane region" description="Helical" evidence="17">
    <location>
        <begin position="99"/>
        <end position="119"/>
    </location>
</feature>
<feature type="transmembrane region" description="Helical" evidence="17">
    <location>
        <begin position="173"/>
        <end position="196"/>
    </location>
</feature>
<feature type="region of interest" description="Disordered" evidence="16">
    <location>
        <begin position="593"/>
        <end position="613"/>
    </location>
</feature>
<feature type="region of interest" description="Disordered" evidence="16">
    <location>
        <begin position="643"/>
        <end position="751"/>
    </location>
</feature>
<proteinExistence type="inferred from homology"/>
<feature type="transmembrane region" description="Helical" evidence="17">
    <location>
        <begin position="7"/>
        <end position="24"/>
    </location>
</feature>
<evidence type="ECO:0000259" key="18">
    <source>
        <dbReference type="PROSITE" id="PS50089"/>
    </source>
</evidence>
<accession>A0A6A6VAB9</accession>
<dbReference type="Gene3D" id="3.30.40.10">
    <property type="entry name" value="Zinc/RING finger domain, C3HC4 (zinc finger)"/>
    <property type="match status" value="1"/>
</dbReference>
<feature type="compositionally biased region" description="Low complexity" evidence="16">
    <location>
        <begin position="488"/>
        <end position="499"/>
    </location>
</feature>
<dbReference type="CDD" id="cd16479">
    <property type="entry name" value="RING-H2_synoviolin"/>
    <property type="match status" value="1"/>
</dbReference>
<feature type="region of interest" description="Disordered" evidence="16">
    <location>
        <begin position="220"/>
        <end position="241"/>
    </location>
</feature>
<evidence type="ECO:0000256" key="16">
    <source>
        <dbReference type="SAM" id="MobiDB-lite"/>
    </source>
</evidence>
<evidence type="ECO:0000313" key="20">
    <source>
        <dbReference type="Proteomes" id="UP000799440"/>
    </source>
</evidence>
<evidence type="ECO:0000256" key="4">
    <source>
        <dbReference type="ARBA" id="ARBA00010089"/>
    </source>
</evidence>
<dbReference type="InterPro" id="IPR013083">
    <property type="entry name" value="Znf_RING/FYVE/PHD"/>
</dbReference>
<feature type="region of interest" description="Disordered" evidence="16">
    <location>
        <begin position="438"/>
        <end position="466"/>
    </location>
</feature>
<feature type="domain" description="RING-type" evidence="18">
    <location>
        <begin position="337"/>
        <end position="393"/>
    </location>
</feature>
<feature type="region of interest" description="Disordered" evidence="16">
    <location>
        <begin position="479"/>
        <end position="501"/>
    </location>
</feature>
<comment type="catalytic activity">
    <reaction evidence="1">
        <text>S-ubiquitinyl-[E2 ubiquitin-conjugating enzyme]-L-cysteine + [acceptor protein]-L-lysine = [E2 ubiquitin-conjugating enzyme]-L-cysteine + N(6)-ubiquitinyl-[acceptor protein]-L-lysine.</text>
        <dbReference type="EC" id="2.3.2.27"/>
    </reaction>
</comment>
<dbReference type="PANTHER" id="PTHR22763">
    <property type="entry name" value="RING ZINC FINGER PROTEIN"/>
    <property type="match status" value="1"/>
</dbReference>
<feature type="compositionally biased region" description="Low complexity" evidence="16">
    <location>
        <begin position="713"/>
        <end position="730"/>
    </location>
</feature>